<protein>
    <recommendedName>
        <fullName evidence="1">Vacuolar protein-sorting-associated protein 36</fullName>
    </recommendedName>
    <alternativeName>
        <fullName evidence="1">ESCRT-II complex subunit VPS36</fullName>
    </alternativeName>
</protein>
<feature type="non-terminal residue" evidence="3">
    <location>
        <position position="1"/>
    </location>
</feature>
<dbReference type="GO" id="GO:0031902">
    <property type="term" value="C:late endosome membrane"/>
    <property type="evidence" value="ECO:0007669"/>
    <property type="project" value="UniProtKB-UniRule"/>
</dbReference>
<dbReference type="Gene3D" id="6.10.140.260">
    <property type="match status" value="1"/>
</dbReference>
<evidence type="ECO:0000256" key="1">
    <source>
        <dbReference type="RuleBase" id="RU367095"/>
    </source>
</evidence>
<dbReference type="Proteomes" id="UP000000715">
    <property type="component" value="Unplaced"/>
</dbReference>
<dbReference type="GO" id="GO:0032266">
    <property type="term" value="F:phosphatidylinositol-3-phosphate binding"/>
    <property type="evidence" value="ECO:0007669"/>
    <property type="project" value="UniProtKB-UniRule"/>
</dbReference>
<comment type="similarity">
    <text evidence="1">Belongs to the VPS36 family.</text>
</comment>
<dbReference type="FunFam" id="1.10.10.10:FF:000203">
    <property type="entry name" value="Vacuolar protein sorting 36 homolog"/>
    <property type="match status" value="1"/>
</dbReference>
<keyword evidence="1" id="KW-0963">Cytoplasm</keyword>
<dbReference type="Pfam" id="PF04157">
    <property type="entry name" value="EAP30"/>
    <property type="match status" value="1"/>
</dbReference>
<dbReference type="Gene3D" id="1.10.10.10">
    <property type="entry name" value="Winged helix-like DNA-binding domain superfamily/Winged helix DNA-binding domain"/>
    <property type="match status" value="2"/>
</dbReference>
<keyword evidence="2" id="KW-1185">Reference proteome</keyword>
<dbReference type="GO" id="GO:0043130">
    <property type="term" value="F:ubiquitin binding"/>
    <property type="evidence" value="ECO:0007669"/>
    <property type="project" value="UniProtKB-UniRule"/>
</dbReference>
<evidence type="ECO:0000313" key="2">
    <source>
        <dbReference type="Proteomes" id="UP000000715"/>
    </source>
</evidence>
<comment type="function">
    <text evidence="1">Component of the ESCRT-II complex (endosomal sorting complex required for transport II), which is required for multivesicular body (MVB) formation and sorting of endosomal cargo proteins into MVBs.</text>
</comment>
<sequence length="201" mass="22536">FQKKTHFSFQSFEDLSKLMVKAKEMVELSKSIANKIKDKQGDITEDETIRFKSYLLSMGIANPVTRETYGSGTQYHMQLAKQLAGMLQAPLEERGGIMSLTEVYCLVNRAQGMELLLPEDLVNACKMLEALKLPLRLRVFDSGVMVIELQSHKEEEMVASALETVSEKGSQTSEEFAKLVGMSVLLAKERLLLAEKMGHLC</sequence>
<dbReference type="GO" id="GO:0000814">
    <property type="term" value="C:ESCRT II complex"/>
    <property type="evidence" value="ECO:0007669"/>
    <property type="project" value="UniProtKB-UniRule"/>
</dbReference>
<organism evidence="2 3">
    <name type="scientific">Mustela putorius furo</name>
    <name type="common">European domestic ferret</name>
    <name type="synonym">Mustela furo</name>
    <dbReference type="NCBI Taxonomy" id="9669"/>
    <lineage>
        <taxon>Eukaryota</taxon>
        <taxon>Metazoa</taxon>
        <taxon>Chordata</taxon>
        <taxon>Craniata</taxon>
        <taxon>Vertebrata</taxon>
        <taxon>Euteleostomi</taxon>
        <taxon>Mammalia</taxon>
        <taxon>Eutheria</taxon>
        <taxon>Laurasiatheria</taxon>
        <taxon>Carnivora</taxon>
        <taxon>Caniformia</taxon>
        <taxon>Musteloidea</taxon>
        <taxon>Mustelidae</taxon>
        <taxon>Mustelinae</taxon>
        <taxon>Mustela</taxon>
    </lineage>
</organism>
<proteinExistence type="inferred from homology"/>
<dbReference type="GeneID" id="123394199"/>
<dbReference type="PANTHER" id="PTHR13128">
    <property type="entry name" value="VACUOLAR PROTEIN-SORTING-ASSOCIATED PROTEIN 36"/>
    <property type="match status" value="1"/>
</dbReference>
<comment type="subcellular location">
    <subcellularLocation>
        <location evidence="1">Cytoplasm</location>
    </subcellularLocation>
    <subcellularLocation>
        <location evidence="1">Endosome</location>
    </subcellularLocation>
</comment>
<dbReference type="PANTHER" id="PTHR13128:SF12">
    <property type="entry name" value="VACUOLAR PROTEIN-SORTING-ASSOCIATED PROTEIN 36"/>
    <property type="match status" value="1"/>
</dbReference>
<keyword evidence="1" id="KW-0653">Protein transport</keyword>
<evidence type="ECO:0000313" key="3">
    <source>
        <dbReference type="RefSeq" id="XP_044943895.1"/>
    </source>
</evidence>
<dbReference type="InterPro" id="IPR040608">
    <property type="entry name" value="Snf8/Vps36"/>
</dbReference>
<dbReference type="AlphaFoldDB" id="A0A8U0SJE7"/>
<reference evidence="3" key="1">
    <citation type="submission" date="2025-08" db="UniProtKB">
        <authorList>
            <consortium name="RefSeq"/>
        </authorList>
    </citation>
    <scope>IDENTIFICATION</scope>
    <source>
        <tissue evidence="3">Brain</tissue>
    </source>
</reference>
<keyword evidence="1" id="KW-0813">Transport</keyword>
<dbReference type="InterPro" id="IPR037855">
    <property type="entry name" value="Vps36"/>
</dbReference>
<gene>
    <name evidence="3" type="primary">LOC123394199</name>
</gene>
<comment type="subunit">
    <text evidence="1">Component of the endosomal sorting complex required for transport II (ESCRT-II).</text>
</comment>
<dbReference type="InterPro" id="IPR036390">
    <property type="entry name" value="WH_DNA-bd_sf"/>
</dbReference>
<accession>A0A8U0SJE7</accession>
<dbReference type="SUPFAM" id="SSF46785">
    <property type="entry name" value="Winged helix' DNA-binding domain"/>
    <property type="match status" value="1"/>
</dbReference>
<dbReference type="OrthoDB" id="271448at2759"/>
<keyword evidence="1" id="KW-0967">Endosome</keyword>
<dbReference type="GO" id="GO:0043328">
    <property type="term" value="P:protein transport to vacuole involved in ubiquitin-dependent protein catabolic process via the multivesicular body sorting pathway"/>
    <property type="evidence" value="ECO:0007669"/>
    <property type="project" value="UniProtKB-UniRule"/>
</dbReference>
<dbReference type="RefSeq" id="XP_044943895.1">
    <property type="nucleotide sequence ID" value="XM_045087960.1"/>
</dbReference>
<dbReference type="InterPro" id="IPR036388">
    <property type="entry name" value="WH-like_DNA-bd_sf"/>
</dbReference>
<name>A0A8U0SJE7_MUSPF</name>